<evidence type="ECO:0000313" key="3">
    <source>
        <dbReference type="Proteomes" id="UP000030151"/>
    </source>
</evidence>
<evidence type="ECO:0000313" key="2">
    <source>
        <dbReference type="EMBL" id="EXU97213.1"/>
    </source>
</evidence>
<accession>A0A0A1UP45</accession>
<dbReference type="SUPFAM" id="SSF48619">
    <property type="entry name" value="Phospholipase A2, PLA2"/>
    <property type="match status" value="1"/>
</dbReference>
<gene>
    <name evidence="2" type="ORF">X797_009663</name>
</gene>
<dbReference type="OrthoDB" id="5120271at2759"/>
<dbReference type="InterPro" id="IPR036444">
    <property type="entry name" value="PLipase_A2_dom_sf"/>
</dbReference>
<dbReference type="PANTHER" id="PTHR40787:SF3">
    <property type="entry name" value="PROTEIN TRANSPORT PROTEIN SEC39"/>
    <property type="match status" value="1"/>
</dbReference>
<dbReference type="EMBL" id="JELW01000039">
    <property type="protein sequence ID" value="EXU97213.1"/>
    <property type="molecule type" value="Genomic_DNA"/>
</dbReference>
<dbReference type="Proteomes" id="UP000030151">
    <property type="component" value="Unassembled WGS sequence"/>
</dbReference>
<dbReference type="GO" id="GO:0006644">
    <property type="term" value="P:phospholipid metabolic process"/>
    <property type="evidence" value="ECO:0007669"/>
    <property type="project" value="InterPro"/>
</dbReference>
<dbReference type="Gene3D" id="1.20.90.10">
    <property type="entry name" value="Phospholipase A2 domain"/>
    <property type="match status" value="1"/>
</dbReference>
<comment type="caution">
    <text evidence="2">The sequence shown here is derived from an EMBL/GenBank/DDBJ whole genome shotgun (WGS) entry which is preliminary data.</text>
</comment>
<organism evidence="2 3">
    <name type="scientific">Metarhizium robertsii</name>
    <dbReference type="NCBI Taxonomy" id="568076"/>
    <lineage>
        <taxon>Eukaryota</taxon>
        <taxon>Fungi</taxon>
        <taxon>Dikarya</taxon>
        <taxon>Ascomycota</taxon>
        <taxon>Pezizomycotina</taxon>
        <taxon>Sordariomycetes</taxon>
        <taxon>Hypocreomycetidae</taxon>
        <taxon>Hypocreales</taxon>
        <taxon>Clavicipitaceae</taxon>
        <taxon>Metarhizium</taxon>
    </lineage>
</organism>
<reference evidence="2 3" key="1">
    <citation type="submission" date="2014-02" db="EMBL/GenBank/DDBJ databases">
        <title>The genome sequence of the entomopathogenic fungus Metarhizium robertsii ARSEF 2575.</title>
        <authorList>
            <person name="Giuliano Garisto Donzelli B."/>
            <person name="Roe B.A."/>
            <person name="Macmil S.L."/>
            <person name="Krasnoff S.B."/>
            <person name="Gibson D.M."/>
        </authorList>
    </citation>
    <scope>NUCLEOTIDE SEQUENCE [LARGE SCALE GENOMIC DNA]</scope>
    <source>
        <strain evidence="2 3">ARSEF 2575</strain>
    </source>
</reference>
<dbReference type="InterPro" id="IPR015141">
    <property type="entry name" value="PLipase_A2_prok/fun"/>
</dbReference>
<evidence type="ECO:0000256" key="1">
    <source>
        <dbReference type="SAM" id="SignalP"/>
    </source>
</evidence>
<dbReference type="GO" id="GO:0050482">
    <property type="term" value="P:arachidonate secretion"/>
    <property type="evidence" value="ECO:0007669"/>
    <property type="project" value="InterPro"/>
</dbReference>
<keyword evidence="1" id="KW-0732">Signal</keyword>
<name>A0A0A1UP45_9HYPO</name>
<sequence>MMRSVFTVLTAIAATIAASPISHSNTTSGSLISITDSIMFNIPLPEFTIRRDNELPNKVDWTSDGCTSSPNNPFNFPFLPACHRHDFGYANFRLQTRFTRTNKLKIDMQFRTDLYYQCEDSAAQGVCRALANVYYAAVRVFGGHDQTPGKRMNNGLLWEYHALVDIYEEEVRKAQAAGDLPLLQ</sequence>
<feature type="chain" id="PRO_5001981018" evidence="1">
    <location>
        <begin position="19"/>
        <end position="184"/>
    </location>
</feature>
<dbReference type="Pfam" id="PF09056">
    <property type="entry name" value="Phospholip_A2_3"/>
    <property type="match status" value="1"/>
</dbReference>
<proteinExistence type="predicted"/>
<feature type="signal peptide" evidence="1">
    <location>
        <begin position="1"/>
        <end position="18"/>
    </location>
</feature>
<dbReference type="HOGENOM" id="CLU_053014_1_0_1"/>
<dbReference type="AlphaFoldDB" id="A0A0A1UP45"/>
<dbReference type="PANTHER" id="PTHR40787">
    <property type="entry name" value="SECRETED PROTEIN"/>
    <property type="match status" value="1"/>
</dbReference>
<protein>
    <submittedName>
        <fullName evidence="2">Prokaryotic phospholipase A2</fullName>
    </submittedName>
</protein>
<dbReference type="GO" id="GO:0004623">
    <property type="term" value="F:phospholipase A2 activity"/>
    <property type="evidence" value="ECO:0007669"/>
    <property type="project" value="InterPro"/>
</dbReference>